<evidence type="ECO:0000256" key="4">
    <source>
        <dbReference type="ARBA" id="ARBA00022525"/>
    </source>
</evidence>
<keyword evidence="13" id="KW-1185">Reference proteome</keyword>
<evidence type="ECO:0000256" key="9">
    <source>
        <dbReference type="PROSITE-ProRule" id="PRU01356"/>
    </source>
</evidence>
<keyword evidence="9" id="KW-0479">Metal-binding</keyword>
<evidence type="ECO:0000256" key="8">
    <source>
        <dbReference type="ARBA" id="ARBA00023288"/>
    </source>
</evidence>
<comment type="subcellular location">
    <subcellularLocation>
        <location evidence="1">Membrane</location>
        <topology evidence="1">Lipid-anchor</topology>
        <topology evidence="1">GPI-anchor</topology>
    </subcellularLocation>
    <subcellularLocation>
        <location evidence="2">Secreted</location>
    </subcellularLocation>
</comment>
<dbReference type="InterPro" id="IPR008427">
    <property type="entry name" value="Extracellular_membr_CFEM_dom"/>
</dbReference>
<reference evidence="12 13" key="1">
    <citation type="submission" date="2018-11" db="EMBL/GenBank/DDBJ databases">
        <title>Genome sequence and assembly of Colletotrichum spinosum.</title>
        <authorList>
            <person name="Gan P."/>
            <person name="Shirasu K."/>
        </authorList>
    </citation>
    <scope>NUCLEOTIDE SEQUENCE [LARGE SCALE GENOMIC DNA]</scope>
    <source>
        <strain evidence="12 13">CBS 515.97</strain>
    </source>
</reference>
<dbReference type="SMART" id="SM00747">
    <property type="entry name" value="CFEM"/>
    <property type="match status" value="1"/>
</dbReference>
<organism evidence="12 13">
    <name type="scientific">Colletotrichum spinosum</name>
    <dbReference type="NCBI Taxonomy" id="1347390"/>
    <lineage>
        <taxon>Eukaryota</taxon>
        <taxon>Fungi</taxon>
        <taxon>Dikarya</taxon>
        <taxon>Ascomycota</taxon>
        <taxon>Pezizomycotina</taxon>
        <taxon>Sordariomycetes</taxon>
        <taxon>Hypocreomycetidae</taxon>
        <taxon>Glomerellales</taxon>
        <taxon>Glomerellaceae</taxon>
        <taxon>Colletotrichum</taxon>
        <taxon>Colletotrichum orbiculare species complex</taxon>
    </lineage>
</organism>
<name>A0A4R8PNF1_9PEZI</name>
<protein>
    <recommendedName>
        <fullName evidence="11">CFEM domain-containing protein</fullName>
    </recommendedName>
</protein>
<keyword evidence="4" id="KW-0964">Secreted</keyword>
<dbReference type="GO" id="GO:0046872">
    <property type="term" value="F:metal ion binding"/>
    <property type="evidence" value="ECO:0007669"/>
    <property type="project" value="UniProtKB-UniRule"/>
</dbReference>
<proteinExistence type="inferred from homology"/>
<comment type="similarity">
    <text evidence="3">Belongs to the RBT5 family.</text>
</comment>
<comment type="caution">
    <text evidence="9">Lacks conserved residue(s) required for the propagation of feature annotation.</text>
</comment>
<feature type="chain" id="PRO_5020185672" description="CFEM domain-containing protein" evidence="10">
    <location>
        <begin position="17"/>
        <end position="168"/>
    </location>
</feature>
<sequence length="168" mass="16278">MKYITALSFLAGLVAAQSASQSASSADSTSLPSLVNQLPKCALGCLNDAATQIGCSATDFSCLCKAEDKLMASLTPCVALAGCSTTELADAVEVAPKFCSAVEDNPSSAALASASNLVTAALGTATASAGTAATASASASASATPNAAVRRDYGMGMVGVAALAAAML</sequence>
<dbReference type="GO" id="GO:0005576">
    <property type="term" value="C:extracellular region"/>
    <property type="evidence" value="ECO:0007669"/>
    <property type="project" value="UniProtKB-SubCell"/>
</dbReference>
<comment type="caution">
    <text evidence="12">The sequence shown here is derived from an EMBL/GenBank/DDBJ whole genome shotgun (WGS) entry which is preliminary data.</text>
</comment>
<dbReference type="AlphaFoldDB" id="A0A4R8PNF1"/>
<feature type="disulfide bond" evidence="9">
    <location>
        <begin position="55"/>
        <end position="62"/>
    </location>
</feature>
<feature type="binding site" description="axial binding residue" evidence="9">
    <location>
        <position position="59"/>
    </location>
    <ligand>
        <name>heme</name>
        <dbReference type="ChEBI" id="CHEBI:30413"/>
    </ligand>
    <ligandPart>
        <name>Fe</name>
        <dbReference type="ChEBI" id="CHEBI:18248"/>
    </ligandPart>
</feature>
<evidence type="ECO:0000256" key="3">
    <source>
        <dbReference type="ARBA" id="ARBA00010031"/>
    </source>
</evidence>
<evidence type="ECO:0000256" key="5">
    <source>
        <dbReference type="ARBA" id="ARBA00022622"/>
    </source>
</evidence>
<keyword evidence="5" id="KW-0325">Glycoprotein</keyword>
<evidence type="ECO:0000256" key="6">
    <source>
        <dbReference type="ARBA" id="ARBA00022729"/>
    </source>
</evidence>
<evidence type="ECO:0000259" key="11">
    <source>
        <dbReference type="PROSITE" id="PS52012"/>
    </source>
</evidence>
<evidence type="ECO:0000256" key="2">
    <source>
        <dbReference type="ARBA" id="ARBA00004613"/>
    </source>
</evidence>
<keyword evidence="9" id="KW-0408">Iron</keyword>
<dbReference type="Pfam" id="PF05730">
    <property type="entry name" value="CFEM"/>
    <property type="match status" value="1"/>
</dbReference>
<dbReference type="Proteomes" id="UP000295083">
    <property type="component" value="Unassembled WGS sequence"/>
</dbReference>
<feature type="domain" description="CFEM" evidence="11">
    <location>
        <begin position="13"/>
        <end position="125"/>
    </location>
</feature>
<keyword evidence="8" id="KW-0449">Lipoprotein</keyword>
<dbReference type="GO" id="GO:0098552">
    <property type="term" value="C:side of membrane"/>
    <property type="evidence" value="ECO:0007669"/>
    <property type="project" value="UniProtKB-KW"/>
</dbReference>
<feature type="signal peptide" evidence="10">
    <location>
        <begin position="1"/>
        <end position="16"/>
    </location>
</feature>
<keyword evidence="7 9" id="KW-1015">Disulfide bond</keyword>
<evidence type="ECO:0000256" key="10">
    <source>
        <dbReference type="SAM" id="SignalP"/>
    </source>
</evidence>
<accession>A0A4R8PNF1</accession>
<evidence type="ECO:0000313" key="13">
    <source>
        <dbReference type="Proteomes" id="UP000295083"/>
    </source>
</evidence>
<dbReference type="EMBL" id="QAPG01010709">
    <property type="protein sequence ID" value="TDZ14035.1"/>
    <property type="molecule type" value="Genomic_DNA"/>
</dbReference>
<evidence type="ECO:0000313" key="12">
    <source>
        <dbReference type="EMBL" id="TDZ14035.1"/>
    </source>
</evidence>
<keyword evidence="5" id="KW-0472">Membrane</keyword>
<keyword evidence="6 10" id="KW-0732">Signal</keyword>
<keyword evidence="9" id="KW-0349">Heme</keyword>
<dbReference type="PROSITE" id="PS52012">
    <property type="entry name" value="CFEM"/>
    <property type="match status" value="1"/>
</dbReference>
<evidence type="ECO:0000256" key="7">
    <source>
        <dbReference type="ARBA" id="ARBA00023157"/>
    </source>
</evidence>
<evidence type="ECO:0000256" key="1">
    <source>
        <dbReference type="ARBA" id="ARBA00004589"/>
    </source>
</evidence>
<gene>
    <name evidence="12" type="ORF">C8035_v003014</name>
</gene>
<keyword evidence="5" id="KW-0336">GPI-anchor</keyword>